<dbReference type="AlphaFoldDB" id="A0AA35VYV4"/>
<accession>A0AA35VYV4</accession>
<sequence length="143" mass="16250">MGIPFLLVKFLSILARKDRLGSPLYGGMLITRIARPIGILDKHEAMYLRVEPQKAFSPFLYKRDNIVVHNGYGNFSIPNDTPHNLPGSRVIQRGGDADEDEPLVILTEVDLPMDPYNVTLRQFQDNLACSVNYTNMNLDFMMH</sequence>
<evidence type="ECO:0000313" key="2">
    <source>
        <dbReference type="Proteomes" id="UP001177003"/>
    </source>
</evidence>
<evidence type="ECO:0000313" key="1">
    <source>
        <dbReference type="EMBL" id="CAI9271392.1"/>
    </source>
</evidence>
<protein>
    <submittedName>
        <fullName evidence="1">Uncharacterized protein</fullName>
    </submittedName>
</protein>
<name>A0AA35VYV4_LACSI</name>
<keyword evidence="2" id="KW-1185">Reference proteome</keyword>
<dbReference type="Proteomes" id="UP001177003">
    <property type="component" value="Chromosome 2"/>
</dbReference>
<organism evidence="1 2">
    <name type="scientific">Lactuca saligna</name>
    <name type="common">Willowleaf lettuce</name>
    <dbReference type="NCBI Taxonomy" id="75948"/>
    <lineage>
        <taxon>Eukaryota</taxon>
        <taxon>Viridiplantae</taxon>
        <taxon>Streptophyta</taxon>
        <taxon>Embryophyta</taxon>
        <taxon>Tracheophyta</taxon>
        <taxon>Spermatophyta</taxon>
        <taxon>Magnoliopsida</taxon>
        <taxon>eudicotyledons</taxon>
        <taxon>Gunneridae</taxon>
        <taxon>Pentapetalae</taxon>
        <taxon>asterids</taxon>
        <taxon>campanulids</taxon>
        <taxon>Asterales</taxon>
        <taxon>Asteraceae</taxon>
        <taxon>Cichorioideae</taxon>
        <taxon>Cichorieae</taxon>
        <taxon>Lactucinae</taxon>
        <taxon>Lactuca</taxon>
    </lineage>
</organism>
<proteinExistence type="predicted"/>
<dbReference type="EMBL" id="OX465078">
    <property type="protein sequence ID" value="CAI9271392.1"/>
    <property type="molecule type" value="Genomic_DNA"/>
</dbReference>
<gene>
    <name evidence="1" type="ORF">LSALG_LOCUS11662</name>
</gene>
<reference evidence="1" key="1">
    <citation type="submission" date="2023-04" db="EMBL/GenBank/DDBJ databases">
        <authorList>
            <person name="Vijverberg K."/>
            <person name="Xiong W."/>
            <person name="Schranz E."/>
        </authorList>
    </citation>
    <scope>NUCLEOTIDE SEQUENCE</scope>
</reference>